<evidence type="ECO:0000259" key="3">
    <source>
        <dbReference type="PROSITE" id="PS01124"/>
    </source>
</evidence>
<feature type="domain" description="HTH araC/xylS-type" evidence="3">
    <location>
        <begin position="1"/>
        <end position="28"/>
    </location>
</feature>
<comment type="caution">
    <text evidence="4">The sequence shown here is derived from an EMBL/GenBank/DDBJ whole genome shotgun (WGS) entry which is preliminary data.</text>
</comment>
<keyword evidence="2" id="KW-0804">Transcription</keyword>
<dbReference type="InterPro" id="IPR009057">
    <property type="entry name" value="Homeodomain-like_sf"/>
</dbReference>
<protein>
    <submittedName>
        <fullName evidence="4">AraC family transcriptional regulator</fullName>
    </submittedName>
</protein>
<name>A0ABS7CHB1_9BACL</name>
<feature type="non-terminal residue" evidence="4">
    <location>
        <position position="1"/>
    </location>
</feature>
<gene>
    <name evidence="4" type="ORF">K0U00_40335</name>
</gene>
<keyword evidence="1" id="KW-0805">Transcription regulation</keyword>
<dbReference type="SUPFAM" id="SSF46689">
    <property type="entry name" value="Homeodomain-like"/>
    <property type="match status" value="1"/>
</dbReference>
<evidence type="ECO:0000256" key="2">
    <source>
        <dbReference type="ARBA" id="ARBA00023163"/>
    </source>
</evidence>
<evidence type="ECO:0000256" key="1">
    <source>
        <dbReference type="ARBA" id="ARBA00023015"/>
    </source>
</evidence>
<organism evidence="4 5">
    <name type="scientific">Paenibacillus sepulcri</name>
    <dbReference type="NCBI Taxonomy" id="359917"/>
    <lineage>
        <taxon>Bacteria</taxon>
        <taxon>Bacillati</taxon>
        <taxon>Bacillota</taxon>
        <taxon>Bacilli</taxon>
        <taxon>Bacillales</taxon>
        <taxon>Paenibacillaceae</taxon>
        <taxon>Paenibacillus</taxon>
    </lineage>
</organism>
<proteinExistence type="predicted"/>
<dbReference type="Pfam" id="PF00165">
    <property type="entry name" value="HTH_AraC"/>
    <property type="match status" value="1"/>
</dbReference>
<reference evidence="4 5" key="1">
    <citation type="submission" date="2021-07" db="EMBL/GenBank/DDBJ databases">
        <title>Paenibacillus radiodurans sp. nov., isolated from the southeastern edge of Tengger Desert.</title>
        <authorList>
            <person name="Zhang G."/>
        </authorList>
    </citation>
    <scope>NUCLEOTIDE SEQUENCE [LARGE SCALE GENOMIC DNA]</scope>
    <source>
        <strain evidence="4 5">CCM 7311</strain>
    </source>
</reference>
<accession>A0ABS7CHB1</accession>
<evidence type="ECO:0000313" key="5">
    <source>
        <dbReference type="Proteomes" id="UP001519887"/>
    </source>
</evidence>
<dbReference type="PROSITE" id="PS01124">
    <property type="entry name" value="HTH_ARAC_FAMILY_2"/>
    <property type="match status" value="1"/>
</dbReference>
<sequence>EQVGYQPSYFTRIFKKYEGKTPGQYRGALGQ</sequence>
<evidence type="ECO:0000313" key="4">
    <source>
        <dbReference type="EMBL" id="MBW7460330.1"/>
    </source>
</evidence>
<dbReference type="Gene3D" id="1.10.10.60">
    <property type="entry name" value="Homeodomain-like"/>
    <property type="match status" value="1"/>
</dbReference>
<dbReference type="EMBL" id="JAHZIK010002159">
    <property type="protein sequence ID" value="MBW7460330.1"/>
    <property type="molecule type" value="Genomic_DNA"/>
</dbReference>
<dbReference type="Proteomes" id="UP001519887">
    <property type="component" value="Unassembled WGS sequence"/>
</dbReference>
<keyword evidence="5" id="KW-1185">Reference proteome</keyword>
<dbReference type="InterPro" id="IPR018060">
    <property type="entry name" value="HTH_AraC"/>
</dbReference>